<comment type="similarity">
    <text evidence="7">Belongs to the sigma-70 factor family. RpoH subfamily.</text>
</comment>
<feature type="domain" description="RNA polymerase sigma-70" evidence="9">
    <location>
        <begin position="83"/>
        <end position="96"/>
    </location>
</feature>
<evidence type="ECO:0000256" key="6">
    <source>
        <dbReference type="ARBA" id="ARBA00023163"/>
    </source>
</evidence>
<keyword evidence="4 7" id="KW-0731">Sigma factor</keyword>
<dbReference type="Gene3D" id="1.20.120.1810">
    <property type="match status" value="1"/>
</dbReference>
<keyword evidence="11" id="KW-1185">Reference proteome</keyword>
<dbReference type="FunFam" id="1.20.120.1810:FF:000001">
    <property type="entry name" value="RNA polymerase sigma factor RpoH"/>
    <property type="match status" value="1"/>
</dbReference>
<comment type="subcellular location">
    <subcellularLocation>
        <location evidence="7">Cytoplasm</location>
    </subcellularLocation>
</comment>
<dbReference type="InterPro" id="IPR012759">
    <property type="entry name" value="RNA_pol_sigma_RpoH_proteobac"/>
</dbReference>
<dbReference type="SUPFAM" id="SSF88659">
    <property type="entry name" value="Sigma3 and sigma4 domains of RNA polymerase sigma factors"/>
    <property type="match status" value="1"/>
</dbReference>
<dbReference type="GO" id="GO:0006352">
    <property type="term" value="P:DNA-templated transcription initiation"/>
    <property type="evidence" value="ECO:0007669"/>
    <property type="project" value="UniProtKB-UniRule"/>
</dbReference>
<dbReference type="SUPFAM" id="SSF88946">
    <property type="entry name" value="Sigma2 domain of RNA polymerase sigma factors"/>
    <property type="match status" value="1"/>
</dbReference>
<comment type="caution">
    <text evidence="10">The sequence shown here is derived from an EMBL/GenBank/DDBJ whole genome shotgun (WGS) entry which is preliminary data.</text>
</comment>
<dbReference type="AlphaFoldDB" id="A0A318EGE1"/>
<evidence type="ECO:0000313" key="10">
    <source>
        <dbReference type="EMBL" id="PXV69786.1"/>
    </source>
</evidence>
<feature type="region of interest" description="Sigma-70 factor domain-4" evidence="7">
    <location>
        <begin position="231"/>
        <end position="283"/>
    </location>
</feature>
<dbReference type="Pfam" id="PF04545">
    <property type="entry name" value="Sigma70_r4"/>
    <property type="match status" value="1"/>
</dbReference>
<keyword evidence="5 7" id="KW-0238">DNA-binding</keyword>
<evidence type="ECO:0000256" key="7">
    <source>
        <dbReference type="HAMAP-Rule" id="MF_00961"/>
    </source>
</evidence>
<dbReference type="InterPro" id="IPR013325">
    <property type="entry name" value="RNA_pol_sigma_r2"/>
</dbReference>
<dbReference type="InterPro" id="IPR050813">
    <property type="entry name" value="Sigma-70_Factor"/>
</dbReference>
<dbReference type="InterPro" id="IPR013324">
    <property type="entry name" value="RNA_pol_sigma_r3/r4-like"/>
</dbReference>
<dbReference type="PANTHER" id="PTHR30376">
    <property type="entry name" value="SIGMA FACTOR RPOH HEAT SHOCK RELATED"/>
    <property type="match status" value="1"/>
</dbReference>
<protein>
    <recommendedName>
        <fullName evidence="7 8">RNA polymerase sigma factor RpoH</fullName>
    </recommendedName>
    <alternativeName>
        <fullName evidence="7">RNA polymerase sigma-32 factor</fullName>
    </alternativeName>
</protein>
<accession>A0A318EGE1</accession>
<name>A0A318EGE1_9GAMM</name>
<evidence type="ECO:0000256" key="2">
    <source>
        <dbReference type="ARBA" id="ARBA00023015"/>
    </source>
</evidence>
<proteinExistence type="inferred from homology"/>
<dbReference type="GO" id="GO:0005737">
    <property type="term" value="C:cytoplasm"/>
    <property type="evidence" value="ECO:0007669"/>
    <property type="project" value="UniProtKB-SubCell"/>
</dbReference>
<dbReference type="NCBIfam" id="TIGR02392">
    <property type="entry name" value="rpoH_proteo"/>
    <property type="match status" value="1"/>
</dbReference>
<evidence type="ECO:0000256" key="4">
    <source>
        <dbReference type="ARBA" id="ARBA00023082"/>
    </source>
</evidence>
<feature type="DNA-binding region" description="H-T-H motif" evidence="7">
    <location>
        <begin position="256"/>
        <end position="275"/>
    </location>
</feature>
<dbReference type="InterPro" id="IPR014284">
    <property type="entry name" value="RNA_pol_sigma-70_dom"/>
</dbReference>
<dbReference type="Pfam" id="PF04542">
    <property type="entry name" value="Sigma70_r2"/>
    <property type="match status" value="1"/>
</dbReference>
<evidence type="ECO:0000256" key="1">
    <source>
        <dbReference type="ARBA" id="ARBA00022490"/>
    </source>
</evidence>
<gene>
    <name evidence="7" type="primary">rpoH</name>
    <name evidence="10" type="ORF">C8D93_103362</name>
</gene>
<dbReference type="GO" id="GO:0009408">
    <property type="term" value="P:response to heat"/>
    <property type="evidence" value="ECO:0007669"/>
    <property type="project" value="UniProtKB-UniRule"/>
</dbReference>
<dbReference type="InterPro" id="IPR000943">
    <property type="entry name" value="RNA_pol_sigma70"/>
</dbReference>
<dbReference type="NCBIfam" id="NF005143">
    <property type="entry name" value="PRK06596.1"/>
    <property type="match status" value="1"/>
</dbReference>
<evidence type="ECO:0000256" key="5">
    <source>
        <dbReference type="ARBA" id="ARBA00023125"/>
    </source>
</evidence>
<dbReference type="Gene3D" id="1.20.140.160">
    <property type="match status" value="1"/>
</dbReference>
<dbReference type="PROSITE" id="PS00715">
    <property type="entry name" value="SIGMA70_1"/>
    <property type="match status" value="1"/>
</dbReference>
<comment type="subunit">
    <text evidence="7">Interacts with the RNA polymerase core enzyme.</text>
</comment>
<keyword evidence="6 7" id="KW-0804">Transcription</keyword>
<sequence>MSHATALTLRQPTALVPLTGSLDAYIASVNQVPVLDADAERALAEKLRAENDLGAAQQLVLSNLRHVVHIARGYLGYGLPLADLIQEGNVGLMKAVKRFDPDVGVRLISFAVHWIKAEIHEFVLKNWRIVKIATTKAQRKLFFNLRSAKSELGWLNREQAEAIAADLNVKPEEVFQMEARLGGGDVSFSASPSDAEDAYMPEDYLADSQDAFAEIEQAEWQEEREAKMREALTGLDDRSRDILMRRWLHDGEKTGLQELADEYGVSAERIRQIEVAAMKKLRKAIEE</sequence>
<evidence type="ECO:0000313" key="11">
    <source>
        <dbReference type="Proteomes" id="UP000248330"/>
    </source>
</evidence>
<dbReference type="HAMAP" id="MF_00961">
    <property type="entry name" value="Sigma70_RpoH"/>
    <property type="match status" value="1"/>
</dbReference>
<organism evidence="10 11">
    <name type="scientific">Sinimarinibacterium flocculans</name>
    <dbReference type="NCBI Taxonomy" id="985250"/>
    <lineage>
        <taxon>Bacteria</taxon>
        <taxon>Pseudomonadati</taxon>
        <taxon>Pseudomonadota</taxon>
        <taxon>Gammaproteobacteria</taxon>
        <taxon>Nevskiales</taxon>
        <taxon>Nevskiaceae</taxon>
        <taxon>Sinimarinibacterium</taxon>
    </lineage>
</organism>
<keyword evidence="1 7" id="KW-0963">Cytoplasm</keyword>
<reference evidence="10 11" key="1">
    <citation type="submission" date="2018-04" db="EMBL/GenBank/DDBJ databases">
        <title>Genomic Encyclopedia of Type Strains, Phase IV (KMG-IV): sequencing the most valuable type-strain genomes for metagenomic binning, comparative biology and taxonomic classification.</title>
        <authorList>
            <person name="Goeker M."/>
        </authorList>
    </citation>
    <scope>NUCLEOTIDE SEQUENCE [LARGE SCALE GENOMIC DNA]</scope>
    <source>
        <strain evidence="10 11">DSM 104150</strain>
    </source>
</reference>
<keyword evidence="3 7" id="KW-0346">Stress response</keyword>
<evidence type="ECO:0000256" key="3">
    <source>
        <dbReference type="ARBA" id="ARBA00023016"/>
    </source>
</evidence>
<dbReference type="OrthoDB" id="9809557at2"/>
<dbReference type="PANTHER" id="PTHR30376:SF3">
    <property type="entry name" value="RNA POLYMERASE SIGMA FACTOR RPOH"/>
    <property type="match status" value="1"/>
</dbReference>
<dbReference type="InterPro" id="IPR007627">
    <property type="entry name" value="RNA_pol_sigma70_r2"/>
</dbReference>
<feature type="short sequence motif" description="Interaction with polymerase core subunit RpoC" evidence="7">
    <location>
        <begin position="83"/>
        <end position="86"/>
    </location>
</feature>
<comment type="function">
    <text evidence="7">Sigma factors are initiation factors that promote the attachment of RNA polymerase to specific initiation sites and are then released. This sigma factor is involved in regulation of expression of heat shock genes.</text>
</comment>
<keyword evidence="2 7" id="KW-0805">Transcription regulation</keyword>
<dbReference type="CDD" id="cd06171">
    <property type="entry name" value="Sigma70_r4"/>
    <property type="match status" value="1"/>
</dbReference>
<evidence type="ECO:0000259" key="9">
    <source>
        <dbReference type="PROSITE" id="PS00715"/>
    </source>
</evidence>
<dbReference type="NCBIfam" id="TIGR02937">
    <property type="entry name" value="sigma70-ECF"/>
    <property type="match status" value="1"/>
</dbReference>
<dbReference type="EMBL" id="QICN01000003">
    <property type="protein sequence ID" value="PXV69786.1"/>
    <property type="molecule type" value="Genomic_DNA"/>
</dbReference>
<dbReference type="GO" id="GO:0003677">
    <property type="term" value="F:DNA binding"/>
    <property type="evidence" value="ECO:0007669"/>
    <property type="project" value="UniProtKB-UniRule"/>
</dbReference>
<evidence type="ECO:0000256" key="8">
    <source>
        <dbReference type="NCBIfam" id="TIGR02392"/>
    </source>
</evidence>
<feature type="region of interest" description="Sigma-70 factor domain-2" evidence="7">
    <location>
        <begin position="59"/>
        <end position="128"/>
    </location>
</feature>
<dbReference type="Proteomes" id="UP000248330">
    <property type="component" value="Unassembled WGS sequence"/>
</dbReference>
<dbReference type="FunFam" id="1.10.10.10:FF:000285">
    <property type="entry name" value="RNA polymerase sigma factor RpoH"/>
    <property type="match status" value="1"/>
</dbReference>
<dbReference type="GO" id="GO:0016987">
    <property type="term" value="F:sigma factor activity"/>
    <property type="evidence" value="ECO:0007669"/>
    <property type="project" value="UniProtKB-UniRule"/>
</dbReference>
<dbReference type="PRINTS" id="PR00046">
    <property type="entry name" value="SIGMA70FCT"/>
</dbReference>
<dbReference type="InterPro" id="IPR007630">
    <property type="entry name" value="RNA_pol_sigma70_r4"/>
</dbReference>